<keyword evidence="3" id="KW-1133">Transmembrane helix</keyword>
<evidence type="ECO:0000256" key="3">
    <source>
        <dbReference type="SAM" id="Phobius"/>
    </source>
</evidence>
<dbReference type="EMBL" id="CP050124">
    <property type="protein sequence ID" value="QIP43111.1"/>
    <property type="molecule type" value="Genomic_DNA"/>
</dbReference>
<organism evidence="5 6">
    <name type="scientific">Rhodococcus erythropolis</name>
    <name type="common">Arthrobacter picolinophilus</name>
    <dbReference type="NCBI Taxonomy" id="1833"/>
    <lineage>
        <taxon>Bacteria</taxon>
        <taxon>Bacillati</taxon>
        <taxon>Actinomycetota</taxon>
        <taxon>Actinomycetes</taxon>
        <taxon>Mycobacteriales</taxon>
        <taxon>Nocardiaceae</taxon>
        <taxon>Rhodococcus</taxon>
        <taxon>Rhodococcus erythropolis group</taxon>
    </lineage>
</organism>
<dbReference type="SUPFAM" id="SSF51905">
    <property type="entry name" value="FAD/NAD(P)-binding domain"/>
    <property type="match status" value="1"/>
</dbReference>
<keyword evidence="3" id="KW-0812">Transmembrane</keyword>
<name>A0A6G9D2N9_RHOER</name>
<dbReference type="PANTHER" id="PTHR13789:SF309">
    <property type="entry name" value="PUTATIVE (AFU_ORTHOLOGUE AFUA_6G14510)-RELATED"/>
    <property type="match status" value="1"/>
</dbReference>
<evidence type="ECO:0000313" key="5">
    <source>
        <dbReference type="EMBL" id="QIP43111.1"/>
    </source>
</evidence>
<dbReference type="AlphaFoldDB" id="A0A6G9D2N9"/>
<dbReference type="Pfam" id="PF01494">
    <property type="entry name" value="FAD_binding_3"/>
    <property type="match status" value="1"/>
</dbReference>
<reference evidence="5 6" key="1">
    <citation type="submission" date="2020-03" db="EMBL/GenBank/DDBJ databases">
        <title>Screen low temperature-resistant strains for efficient degradation of petroleum hydrocarbons under the low temperature.</title>
        <authorList>
            <person name="Wang Y."/>
            <person name="Chen J."/>
        </authorList>
    </citation>
    <scope>NUCLEOTIDE SEQUENCE [LARGE SCALE GENOMIC DNA]</scope>
    <source>
        <strain evidence="5 6">KB1</strain>
    </source>
</reference>
<dbReference type="GO" id="GO:0004497">
    <property type="term" value="F:monooxygenase activity"/>
    <property type="evidence" value="ECO:0007669"/>
    <property type="project" value="UniProtKB-KW"/>
</dbReference>
<dbReference type="Proteomes" id="UP000502345">
    <property type="component" value="Chromosome"/>
</dbReference>
<dbReference type="InterPro" id="IPR050493">
    <property type="entry name" value="FAD-dep_Monooxygenase_BioMet"/>
</dbReference>
<sequence>MTSKAREKYDVVIVGASIAGCAAAIMYAQQGLRIALLDARSDIRAHKVLCTHHLQPCGAPILQRLGATEKLLALGMVETVPTFWTPWGMITPDAAENSPPPGFNVRRETLDPLLRQLANDYPNVDLLLGHRVSGLLTENGTTAGVYGTEQGSVFTVEARLTVGADGKDSTVARSARCDSVTASNGRFSYFAQLSGLERPGGETSLSWFMDPDVAYLLPNDGGISVLVVFPALDKLGSFADDLSTAFLEYANALPGAPLVRREHIVGKIVGTKHFSTTLTEPVGNGFALIGDAAATNDPLWGIGCSWALETAQMLVDATAHMLTETPADTLDSHRNVNAALTEYRSARASMTNHIDYMSGYAGGRKFTAIERLLISAATHDHDEARRFYLFGSRLIPAEQYLSTRSVARAAQKHLRHRLRRRSVAGT</sequence>
<dbReference type="PROSITE" id="PS51257">
    <property type="entry name" value="PROKAR_LIPOPROTEIN"/>
    <property type="match status" value="1"/>
</dbReference>
<evidence type="ECO:0000256" key="1">
    <source>
        <dbReference type="ARBA" id="ARBA00023002"/>
    </source>
</evidence>
<dbReference type="Gene3D" id="3.50.50.60">
    <property type="entry name" value="FAD/NAD(P)-binding domain"/>
    <property type="match status" value="1"/>
</dbReference>
<keyword evidence="3" id="KW-0472">Membrane</keyword>
<feature type="transmembrane region" description="Helical" evidence="3">
    <location>
        <begin position="9"/>
        <end position="28"/>
    </location>
</feature>
<dbReference type="InterPro" id="IPR036188">
    <property type="entry name" value="FAD/NAD-bd_sf"/>
</dbReference>
<dbReference type="PRINTS" id="PR00420">
    <property type="entry name" value="RNGMNOXGNASE"/>
</dbReference>
<evidence type="ECO:0000313" key="6">
    <source>
        <dbReference type="Proteomes" id="UP000502345"/>
    </source>
</evidence>
<evidence type="ECO:0000259" key="4">
    <source>
        <dbReference type="Pfam" id="PF01494"/>
    </source>
</evidence>
<dbReference type="PANTHER" id="PTHR13789">
    <property type="entry name" value="MONOOXYGENASE"/>
    <property type="match status" value="1"/>
</dbReference>
<dbReference type="InterPro" id="IPR002938">
    <property type="entry name" value="FAD-bd"/>
</dbReference>
<accession>A0A6G9D2N9</accession>
<dbReference type="GO" id="GO:0071949">
    <property type="term" value="F:FAD binding"/>
    <property type="evidence" value="ECO:0007669"/>
    <property type="project" value="InterPro"/>
</dbReference>
<evidence type="ECO:0000256" key="2">
    <source>
        <dbReference type="ARBA" id="ARBA00023033"/>
    </source>
</evidence>
<dbReference type="RefSeq" id="WP_030536131.1">
    <property type="nucleotide sequence ID" value="NZ_AP018733.1"/>
</dbReference>
<protein>
    <submittedName>
        <fullName evidence="5">2-polyprenyl-6-methoxyphenol hydroxylase</fullName>
    </submittedName>
</protein>
<feature type="domain" description="FAD-binding" evidence="4">
    <location>
        <begin position="8"/>
        <end position="332"/>
    </location>
</feature>
<gene>
    <name evidence="5" type="ORF">G9444_5868</name>
</gene>
<keyword evidence="2" id="KW-0503">Monooxygenase</keyword>
<keyword evidence="1" id="KW-0560">Oxidoreductase</keyword>
<proteinExistence type="predicted"/>